<gene>
    <name evidence="4" type="ORF">IQ276_32040</name>
</gene>
<dbReference type="Pfam" id="PF04820">
    <property type="entry name" value="Trp_halogenase"/>
    <property type="match status" value="1"/>
</dbReference>
<keyword evidence="1" id="KW-0560">Oxidoreductase</keyword>
<keyword evidence="5" id="KW-1185">Reference proteome</keyword>
<sequence length="548" mass="62225">MQHNKHFDTIIIGSGLGGATLASILAKHGFSVLLLEKGTHPRFTIGEAMLPESAMWMWIVAERYGMPELKNLTDVKAMREHVSSGCGVKRLLGFVYHKEGEKQNPNQTHQLISPDFALTSESHLFRADVDHYMVKVAQSYGAVYRELTDVEEINFHEDYVQVQTKDGEEYTSRFLADGSGFRSLVAEKFNLREKPTRLKTNTRGIFTHVANLPAYDDCVPKEDLPGLSCRWYEGTLHHVFDGGWIWVIPFDNHKLSESSLCSVGLMLNGYKYPEKDPDPEREFYSIVERFPSIANHLKDLKPVRKWVSTDRIQYSSTKSAGHRFALLSHSQGFIDPLYSRGFVSTFENLHALAGRLIEALKDNDFSIERFAYVDRLQTAKLNHNDQLVYNTFRSMSDFSLWNAMTQLWLAYLILSDVYLFRTCLKYLSSGSPSVFINLDKEEPYAMAQAHFAEVLQAVIDGYEVLLDEVDAGKMPAQEAANHMLSLLKQSELLPRSIYPWGDPAARHLDLAANPQLAEPLLFSELDDATLALLQKLMKVQKPEFAQVS</sequence>
<dbReference type="RefSeq" id="WP_193923640.1">
    <property type="nucleotide sequence ID" value="NZ_JADEXS020000001.1"/>
</dbReference>
<evidence type="ECO:0000313" key="4">
    <source>
        <dbReference type="EMBL" id="MBE9026879.1"/>
    </source>
</evidence>
<evidence type="ECO:0000256" key="3">
    <source>
        <dbReference type="ARBA" id="ARBA00038396"/>
    </source>
</evidence>
<comment type="caution">
    <text evidence="4">The sequence shown here is derived from an EMBL/GenBank/DDBJ whole genome shotgun (WGS) entry which is preliminary data.</text>
</comment>
<dbReference type="PANTHER" id="PTHR43747:SF5">
    <property type="entry name" value="FAD-BINDING DOMAIN-CONTAINING PROTEIN"/>
    <property type="match status" value="1"/>
</dbReference>
<dbReference type="SUPFAM" id="SSF51905">
    <property type="entry name" value="FAD/NAD(P)-binding domain"/>
    <property type="match status" value="1"/>
</dbReference>
<reference evidence="4" key="1">
    <citation type="submission" date="2020-10" db="EMBL/GenBank/DDBJ databases">
        <authorList>
            <person name="Castelo-Branco R."/>
            <person name="Eusebio N."/>
            <person name="Adriana R."/>
            <person name="Vieira A."/>
            <person name="Brugerolle De Fraissinette N."/>
            <person name="Rezende De Castro R."/>
            <person name="Schneider M.P."/>
            <person name="Vasconcelos V."/>
            <person name="Leao P.N."/>
        </authorList>
    </citation>
    <scope>NUCLEOTIDE SEQUENCE</scope>
    <source>
        <strain evidence="4">LEGE 12446</strain>
    </source>
</reference>
<dbReference type="InterPro" id="IPR006905">
    <property type="entry name" value="Flavin_halogenase"/>
</dbReference>
<organism evidence="4 5">
    <name type="scientific">Desmonostoc muscorum LEGE 12446</name>
    <dbReference type="NCBI Taxonomy" id="1828758"/>
    <lineage>
        <taxon>Bacteria</taxon>
        <taxon>Bacillati</taxon>
        <taxon>Cyanobacteriota</taxon>
        <taxon>Cyanophyceae</taxon>
        <taxon>Nostocales</taxon>
        <taxon>Nostocaceae</taxon>
        <taxon>Desmonostoc</taxon>
    </lineage>
</organism>
<dbReference type="Pfam" id="PF13450">
    <property type="entry name" value="NAD_binding_8"/>
    <property type="match status" value="1"/>
</dbReference>
<evidence type="ECO:0000313" key="5">
    <source>
        <dbReference type="Proteomes" id="UP000622533"/>
    </source>
</evidence>
<evidence type="ECO:0000256" key="1">
    <source>
        <dbReference type="ARBA" id="ARBA00023002"/>
    </source>
</evidence>
<dbReference type="InterPro" id="IPR050816">
    <property type="entry name" value="Flavin-dep_Halogenase_NPB"/>
</dbReference>
<evidence type="ECO:0000256" key="2">
    <source>
        <dbReference type="ARBA" id="ARBA00023033"/>
    </source>
</evidence>
<dbReference type="EMBL" id="JADEXS010000719">
    <property type="protein sequence ID" value="MBE9026879.1"/>
    <property type="molecule type" value="Genomic_DNA"/>
</dbReference>
<dbReference type="GO" id="GO:0004497">
    <property type="term" value="F:monooxygenase activity"/>
    <property type="evidence" value="ECO:0007669"/>
    <property type="project" value="UniProtKB-KW"/>
</dbReference>
<dbReference type="Gene3D" id="3.50.50.60">
    <property type="entry name" value="FAD/NAD(P)-binding domain"/>
    <property type="match status" value="1"/>
</dbReference>
<dbReference type="Proteomes" id="UP000622533">
    <property type="component" value="Unassembled WGS sequence"/>
</dbReference>
<dbReference type="InterPro" id="IPR036188">
    <property type="entry name" value="FAD/NAD-bd_sf"/>
</dbReference>
<protein>
    <submittedName>
        <fullName evidence="4">Tryptophan 7-halogenase</fullName>
    </submittedName>
</protein>
<name>A0A8J7DJF4_DESMC</name>
<proteinExistence type="inferred from homology"/>
<dbReference type="AlphaFoldDB" id="A0A8J7DJF4"/>
<comment type="similarity">
    <text evidence="3">Belongs to the flavin-dependent halogenase family. Bacterial tryptophan halogenase subfamily.</text>
</comment>
<dbReference type="PANTHER" id="PTHR43747">
    <property type="entry name" value="FAD-BINDING PROTEIN"/>
    <property type="match status" value="1"/>
</dbReference>
<keyword evidence="2" id="KW-0503">Monooxygenase</keyword>
<accession>A0A8J7DJF4</accession>